<dbReference type="EMBL" id="CP045032">
    <property type="protein sequence ID" value="QFQ03361.1"/>
    <property type="molecule type" value="Genomic_DNA"/>
</dbReference>
<accession>A0A5J6ZAQ5</accession>
<dbReference type="GO" id="GO:0016651">
    <property type="term" value="F:oxidoreductase activity, acting on NAD(P)H"/>
    <property type="evidence" value="ECO:0007669"/>
    <property type="project" value="TreeGrafter"/>
</dbReference>
<evidence type="ECO:0000313" key="5">
    <source>
        <dbReference type="Proteomes" id="UP000326711"/>
    </source>
</evidence>
<dbReference type="SMART" id="SM00829">
    <property type="entry name" value="PKS_ER"/>
    <property type="match status" value="1"/>
</dbReference>
<evidence type="ECO:0000259" key="3">
    <source>
        <dbReference type="SMART" id="SM00829"/>
    </source>
</evidence>
<dbReference type="Proteomes" id="UP000326711">
    <property type="component" value="Chromosome"/>
</dbReference>
<dbReference type="Pfam" id="PF08240">
    <property type="entry name" value="ADH_N"/>
    <property type="match status" value="1"/>
</dbReference>
<dbReference type="EC" id="2.3.1.41" evidence="4"/>
<keyword evidence="4" id="KW-0808">Transferase</keyword>
<dbReference type="AlphaFoldDB" id="A0A5J6ZAQ5"/>
<keyword evidence="1" id="KW-0521">NADP</keyword>
<dbReference type="InterPro" id="IPR013149">
    <property type="entry name" value="ADH-like_C"/>
</dbReference>
<feature type="domain" description="Enoyl reductase (ER)" evidence="3">
    <location>
        <begin position="21"/>
        <end position="335"/>
    </location>
</feature>
<dbReference type="InterPro" id="IPR020843">
    <property type="entry name" value="ER"/>
</dbReference>
<dbReference type="Gene3D" id="3.90.180.10">
    <property type="entry name" value="Medium-chain alcohol dehydrogenases, catalytic domain"/>
    <property type="match status" value="1"/>
</dbReference>
<dbReference type="PANTHER" id="PTHR48106:SF8">
    <property type="entry name" value="OS02G0805600 PROTEIN"/>
    <property type="match status" value="1"/>
</dbReference>
<keyword evidence="4" id="KW-0012">Acyltransferase</keyword>
<dbReference type="InterPro" id="IPR013154">
    <property type="entry name" value="ADH-like_N"/>
</dbReference>
<gene>
    <name evidence="4" type="primary">ppsC</name>
    <name evidence="4" type="ORF">CUROG_10145</name>
</gene>
<reference evidence="5" key="1">
    <citation type="submission" date="2019-10" db="EMBL/GenBank/DDBJ databases">
        <title>Complete genome sequence of Corynebacterium urogenitalis DSM 108747, isolated from the genital tract of a cow.</title>
        <authorList>
            <person name="Ruckert C."/>
            <person name="Ballas P."/>
            <person name="Wagener K."/>
            <person name="Drillich M."/>
            <person name="Kaempfer P."/>
            <person name="Busse H.-J."/>
            <person name="Ehling-Schulz M."/>
        </authorList>
    </citation>
    <scope>NUCLEOTIDE SEQUENCE [LARGE SCALE GENOMIC DNA]</scope>
    <source>
        <strain evidence="5">LMM 1652</strain>
    </source>
</reference>
<dbReference type="GO" id="GO:0008270">
    <property type="term" value="F:zinc ion binding"/>
    <property type="evidence" value="ECO:0007669"/>
    <property type="project" value="InterPro"/>
</dbReference>
<dbReference type="GO" id="GO:0004315">
    <property type="term" value="F:3-oxoacyl-[acyl-carrier-protein] synthase activity"/>
    <property type="evidence" value="ECO:0007669"/>
    <property type="project" value="UniProtKB-EC"/>
</dbReference>
<dbReference type="NCBIfam" id="TIGR02824">
    <property type="entry name" value="quinone_pig3"/>
    <property type="match status" value="1"/>
</dbReference>
<organism evidence="4 5">
    <name type="scientific">Corynebacterium urogenitale</name>
    <dbReference type="NCBI Taxonomy" id="2487892"/>
    <lineage>
        <taxon>Bacteria</taxon>
        <taxon>Bacillati</taxon>
        <taxon>Actinomycetota</taxon>
        <taxon>Actinomycetes</taxon>
        <taxon>Mycobacteriales</taxon>
        <taxon>Corynebacteriaceae</taxon>
        <taxon>Corynebacterium</taxon>
    </lineage>
</organism>
<dbReference type="SUPFAM" id="SSF51735">
    <property type="entry name" value="NAD(P)-binding Rossmann-fold domains"/>
    <property type="match status" value="1"/>
</dbReference>
<dbReference type="PROSITE" id="PS01162">
    <property type="entry name" value="QOR_ZETA_CRYSTAL"/>
    <property type="match status" value="1"/>
</dbReference>
<dbReference type="CDD" id="cd05276">
    <property type="entry name" value="p53_inducible_oxidoreductase"/>
    <property type="match status" value="1"/>
</dbReference>
<sequence length="348" mass="36428">MTNATANGPSTMHAIVQTDTTDPYALTWQEADLPQVSDGEALIEIHYAGLNRADTLQTQGHYPPPKGCTDIIGLEASGVVINPNGATKPDGTPWNEGDHVAVLLSGGGYAQYAAVPHGQLLPIPDGYSLAEAASIVEVACTVWSNIMMTAHVEAGDLVLFHGGGGGIGIFGIQLAKALGARVAVTAGSAAKLETCKNYGADILINYKEQDFTEVLKAEGGADVILDIIGAKYLDANVRALAKDGHMVIIGMQGGVKGELNIGRLLSKRGSISATGLRYRDAEDKARIVRATIDNVWPLLADGSISHHIDRIVPIQQAAEAHKALLAGEVTGKVVFEVPRQGGTGQETD</sequence>
<protein>
    <submittedName>
        <fullName evidence="4">Phthiocerol synthesis polyketide synthase type I PpsC</fullName>
        <ecNumber evidence="4">2.3.1.41</ecNumber>
    </submittedName>
</protein>
<dbReference type="SUPFAM" id="SSF50129">
    <property type="entry name" value="GroES-like"/>
    <property type="match status" value="1"/>
</dbReference>
<dbReference type="InterPro" id="IPR036291">
    <property type="entry name" value="NAD(P)-bd_dom_sf"/>
</dbReference>
<dbReference type="PANTHER" id="PTHR48106">
    <property type="entry name" value="QUINONE OXIDOREDUCTASE PIG3-RELATED"/>
    <property type="match status" value="1"/>
</dbReference>
<proteinExistence type="predicted"/>
<dbReference type="InterPro" id="IPR011032">
    <property type="entry name" value="GroES-like_sf"/>
</dbReference>
<dbReference type="GO" id="GO:0070402">
    <property type="term" value="F:NADPH binding"/>
    <property type="evidence" value="ECO:0007669"/>
    <property type="project" value="TreeGrafter"/>
</dbReference>
<dbReference type="KEGG" id="cuo:CUROG_10145"/>
<dbReference type="InterPro" id="IPR014189">
    <property type="entry name" value="Quinone_OxRdtase_PIG3"/>
</dbReference>
<keyword evidence="5" id="KW-1185">Reference proteome</keyword>
<evidence type="ECO:0000256" key="1">
    <source>
        <dbReference type="ARBA" id="ARBA00022857"/>
    </source>
</evidence>
<keyword evidence="2" id="KW-0560">Oxidoreductase</keyword>
<evidence type="ECO:0000256" key="2">
    <source>
        <dbReference type="ARBA" id="ARBA00023002"/>
    </source>
</evidence>
<dbReference type="Pfam" id="PF00107">
    <property type="entry name" value="ADH_zinc_N"/>
    <property type="match status" value="1"/>
</dbReference>
<dbReference type="InterPro" id="IPR002364">
    <property type="entry name" value="Quin_OxRdtase/zeta-crystal_CS"/>
</dbReference>
<name>A0A5J6ZAQ5_9CORY</name>
<dbReference type="Gene3D" id="3.40.50.720">
    <property type="entry name" value="NAD(P)-binding Rossmann-like Domain"/>
    <property type="match status" value="1"/>
</dbReference>
<evidence type="ECO:0000313" key="4">
    <source>
        <dbReference type="EMBL" id="QFQ03361.1"/>
    </source>
</evidence>